<dbReference type="InterPro" id="IPR011063">
    <property type="entry name" value="TilS/TtcA_N"/>
</dbReference>
<accession>A0A965LKI5</accession>
<dbReference type="SUPFAM" id="SSF82829">
    <property type="entry name" value="MesJ substrate recognition domain-like"/>
    <property type="match status" value="1"/>
</dbReference>
<dbReference type="NCBIfam" id="TIGR02432">
    <property type="entry name" value="lysidine_TilS_N"/>
    <property type="match status" value="1"/>
</dbReference>
<evidence type="ECO:0000256" key="7">
    <source>
        <dbReference type="ARBA" id="ARBA00048539"/>
    </source>
</evidence>
<name>A0A965LKI5_9PROT</name>
<evidence type="ECO:0000256" key="6">
    <source>
        <dbReference type="ARBA" id="ARBA00022840"/>
    </source>
</evidence>
<dbReference type="Pfam" id="PF01171">
    <property type="entry name" value="ATP_bind_3"/>
    <property type="match status" value="1"/>
</dbReference>
<dbReference type="SUPFAM" id="SSF52402">
    <property type="entry name" value="Adenine nucleotide alpha hydrolases-like"/>
    <property type="match status" value="1"/>
</dbReference>
<dbReference type="InterPro" id="IPR012094">
    <property type="entry name" value="tRNA_Ile_lys_synt"/>
</dbReference>
<keyword evidence="3" id="KW-0436">Ligase</keyword>
<evidence type="ECO:0000313" key="11">
    <source>
        <dbReference type="Proteomes" id="UP000740727"/>
    </source>
</evidence>
<keyword evidence="6" id="KW-0067">ATP-binding</keyword>
<protein>
    <recommendedName>
        <fullName evidence="1">tRNA(Ile)-lysidine synthetase</fullName>
        <ecNumber evidence="1">6.3.4.19</ecNumber>
    </recommendedName>
</protein>
<dbReference type="InterPro" id="IPR015262">
    <property type="entry name" value="tRNA_Ile_lys_synt_subst-bd"/>
</dbReference>
<proteinExistence type="predicted"/>
<sequence>MGISNVDVVSVQVMKKDGLEADARSARYAALNSCAQTLDARAIFLGHNQDDLAESVLLGLTQGSGTKSLAGMATHSGLYIRPFLAITREEVVNACVEVGIEYWSDPHNEDERFTRVKIRTQILPLMESLIGPGIKEALARSARIFREDSDALDLLSEEIFTTIPDPTKIEVVLLEKLPVALRKRVIRRAISRLGANRISAEQLDWVDALISDWHGQGAVALPAGVTARRESGRLALSRE</sequence>
<evidence type="ECO:0000256" key="2">
    <source>
        <dbReference type="ARBA" id="ARBA00022490"/>
    </source>
</evidence>
<feature type="domain" description="tRNA(Ile)-lysidine/2-thiocytidine synthase N-terminal" evidence="8">
    <location>
        <begin position="8"/>
        <end position="120"/>
    </location>
</feature>
<evidence type="ECO:0000256" key="1">
    <source>
        <dbReference type="ARBA" id="ARBA00013267"/>
    </source>
</evidence>
<organism evidence="10 11">
    <name type="scientific">Candidatus Fonsibacter lacus</name>
    <dbReference type="NCBI Taxonomy" id="2576439"/>
    <lineage>
        <taxon>Bacteria</taxon>
        <taxon>Pseudomonadati</taxon>
        <taxon>Pseudomonadota</taxon>
        <taxon>Alphaproteobacteria</taxon>
        <taxon>Candidatus Pelagibacterales</taxon>
        <taxon>Candidatus Pelagibacterales incertae sedis</taxon>
        <taxon>Candidatus Fonsibacter</taxon>
    </lineage>
</organism>
<dbReference type="InterPro" id="IPR014729">
    <property type="entry name" value="Rossmann-like_a/b/a_fold"/>
</dbReference>
<evidence type="ECO:0000256" key="3">
    <source>
        <dbReference type="ARBA" id="ARBA00022598"/>
    </source>
</evidence>
<dbReference type="GO" id="GO:0005737">
    <property type="term" value="C:cytoplasm"/>
    <property type="evidence" value="ECO:0007669"/>
    <property type="project" value="InterPro"/>
</dbReference>
<reference evidence="10" key="1">
    <citation type="submission" date="2018-10" db="EMBL/GenBank/DDBJ databases">
        <title>Iterative Subtractive Binning of Freshwater Chronoseries Metagenomes Recovers Nearly Complete Genomes from over Four Hundred Novel Species.</title>
        <authorList>
            <person name="Rodriguez-R L.M."/>
            <person name="Tsementzi D."/>
            <person name="Luo C."/>
            <person name="Konstantinidis K.T."/>
        </authorList>
    </citation>
    <scope>NUCLEOTIDE SEQUENCE</scope>
    <source>
        <strain evidence="10">WB5_2A_028</strain>
    </source>
</reference>
<dbReference type="Gene3D" id="1.20.59.20">
    <property type="match status" value="1"/>
</dbReference>
<dbReference type="AlphaFoldDB" id="A0A965LKI5"/>
<dbReference type="CDD" id="cd01992">
    <property type="entry name" value="TilS_N"/>
    <property type="match status" value="1"/>
</dbReference>
<comment type="catalytic activity">
    <reaction evidence="7">
        <text>cytidine(34) in tRNA(Ile2) + L-lysine + ATP = lysidine(34) in tRNA(Ile2) + AMP + diphosphate + H(+)</text>
        <dbReference type="Rhea" id="RHEA:43744"/>
        <dbReference type="Rhea" id="RHEA-COMP:10625"/>
        <dbReference type="Rhea" id="RHEA-COMP:10670"/>
        <dbReference type="ChEBI" id="CHEBI:15378"/>
        <dbReference type="ChEBI" id="CHEBI:30616"/>
        <dbReference type="ChEBI" id="CHEBI:32551"/>
        <dbReference type="ChEBI" id="CHEBI:33019"/>
        <dbReference type="ChEBI" id="CHEBI:82748"/>
        <dbReference type="ChEBI" id="CHEBI:83665"/>
        <dbReference type="ChEBI" id="CHEBI:456215"/>
        <dbReference type="EC" id="6.3.4.19"/>
    </reaction>
</comment>
<keyword evidence="2" id="KW-0963">Cytoplasm</keyword>
<evidence type="ECO:0000259" key="8">
    <source>
        <dbReference type="Pfam" id="PF01171"/>
    </source>
</evidence>
<gene>
    <name evidence="10" type="primary">tilS</name>
    <name evidence="10" type="ORF">EBT44_00815</name>
</gene>
<dbReference type="PANTHER" id="PTHR43033">
    <property type="entry name" value="TRNA(ILE)-LYSIDINE SYNTHASE-RELATED"/>
    <property type="match status" value="1"/>
</dbReference>
<dbReference type="EC" id="6.3.4.19" evidence="1"/>
<dbReference type="GO" id="GO:0008033">
    <property type="term" value="P:tRNA processing"/>
    <property type="evidence" value="ECO:0007669"/>
    <property type="project" value="UniProtKB-KW"/>
</dbReference>
<feature type="domain" description="tRNA(Ile)-lysidine synthase substrate-binding" evidence="9">
    <location>
        <begin position="174"/>
        <end position="234"/>
    </location>
</feature>
<keyword evidence="4" id="KW-0819">tRNA processing</keyword>
<evidence type="ECO:0000256" key="4">
    <source>
        <dbReference type="ARBA" id="ARBA00022694"/>
    </source>
</evidence>
<evidence type="ECO:0000256" key="5">
    <source>
        <dbReference type="ARBA" id="ARBA00022741"/>
    </source>
</evidence>
<dbReference type="InterPro" id="IPR012795">
    <property type="entry name" value="tRNA_Ile_lys_synt_N"/>
</dbReference>
<dbReference type="Proteomes" id="UP000740727">
    <property type="component" value="Unassembled WGS sequence"/>
</dbReference>
<dbReference type="Pfam" id="PF09179">
    <property type="entry name" value="TilS"/>
    <property type="match status" value="1"/>
</dbReference>
<dbReference type="PANTHER" id="PTHR43033:SF1">
    <property type="entry name" value="TRNA(ILE)-LYSIDINE SYNTHASE-RELATED"/>
    <property type="match status" value="1"/>
</dbReference>
<evidence type="ECO:0000313" key="10">
    <source>
        <dbReference type="EMBL" id="NBR93399.1"/>
    </source>
</evidence>
<comment type="caution">
    <text evidence="10">The sequence shown here is derived from an EMBL/GenBank/DDBJ whole genome shotgun (WGS) entry which is preliminary data.</text>
</comment>
<dbReference type="EMBL" id="RFXN01000004">
    <property type="protein sequence ID" value="NBR93399.1"/>
    <property type="molecule type" value="Genomic_DNA"/>
</dbReference>
<dbReference type="Gene3D" id="3.40.50.620">
    <property type="entry name" value="HUPs"/>
    <property type="match status" value="1"/>
</dbReference>
<dbReference type="GO" id="GO:0032267">
    <property type="term" value="F:tRNA(Ile)-lysidine synthase activity"/>
    <property type="evidence" value="ECO:0007669"/>
    <property type="project" value="UniProtKB-EC"/>
</dbReference>
<evidence type="ECO:0000259" key="9">
    <source>
        <dbReference type="Pfam" id="PF09179"/>
    </source>
</evidence>
<keyword evidence="5" id="KW-0547">Nucleotide-binding</keyword>
<dbReference type="GO" id="GO:0005524">
    <property type="term" value="F:ATP binding"/>
    <property type="evidence" value="ECO:0007669"/>
    <property type="project" value="UniProtKB-KW"/>
</dbReference>